<feature type="region of interest" description="Disordered" evidence="2">
    <location>
        <begin position="1"/>
        <end position="45"/>
    </location>
</feature>
<comment type="caution">
    <text evidence="4">The sequence shown here is derived from an EMBL/GenBank/DDBJ whole genome shotgun (WGS) entry which is preliminary data.</text>
</comment>
<dbReference type="AlphaFoldDB" id="A0A367XQX3"/>
<protein>
    <recommendedName>
        <fullName evidence="3">Hap4 transcription factor heteromerisation domain-containing protein</fullName>
    </recommendedName>
</protein>
<keyword evidence="1" id="KW-0539">Nucleus</keyword>
<proteinExistence type="predicted"/>
<feature type="compositionally biased region" description="Polar residues" evidence="2">
    <location>
        <begin position="1"/>
        <end position="14"/>
    </location>
</feature>
<name>A0A367XQX3_9ASCO</name>
<reference evidence="4 5" key="1">
    <citation type="submission" date="2018-06" db="EMBL/GenBank/DDBJ databases">
        <title>Whole genome sequencing of Candida tropicalis (genome annotated by CSBL at Korea University).</title>
        <authorList>
            <person name="Ahn J."/>
        </authorList>
    </citation>
    <scope>NUCLEOTIDE SEQUENCE [LARGE SCALE GENOMIC DNA]</scope>
    <source>
        <strain evidence="4 5">ATCC 20962</strain>
    </source>
</reference>
<evidence type="ECO:0000256" key="1">
    <source>
        <dbReference type="ARBA" id="ARBA00023242"/>
    </source>
</evidence>
<dbReference type="GO" id="GO:0006355">
    <property type="term" value="P:regulation of DNA-templated transcription"/>
    <property type="evidence" value="ECO:0007669"/>
    <property type="project" value="InterPro"/>
</dbReference>
<dbReference type="Pfam" id="PF10297">
    <property type="entry name" value="Hap4_Hap_bind"/>
    <property type="match status" value="1"/>
</dbReference>
<feature type="compositionally biased region" description="Acidic residues" evidence="2">
    <location>
        <begin position="154"/>
        <end position="167"/>
    </location>
</feature>
<organism evidence="4 5">
    <name type="scientific">Candida viswanathii</name>
    <dbReference type="NCBI Taxonomy" id="5486"/>
    <lineage>
        <taxon>Eukaryota</taxon>
        <taxon>Fungi</taxon>
        <taxon>Dikarya</taxon>
        <taxon>Ascomycota</taxon>
        <taxon>Saccharomycotina</taxon>
        <taxon>Pichiomycetes</taxon>
        <taxon>Debaryomycetaceae</taxon>
        <taxon>Candida/Lodderomyces clade</taxon>
        <taxon>Candida</taxon>
    </lineage>
</organism>
<feature type="region of interest" description="Disordered" evidence="2">
    <location>
        <begin position="87"/>
        <end position="130"/>
    </location>
</feature>
<feature type="region of interest" description="Disordered" evidence="2">
    <location>
        <begin position="149"/>
        <end position="187"/>
    </location>
</feature>
<feature type="compositionally biased region" description="Low complexity" evidence="2">
    <location>
        <begin position="168"/>
        <end position="180"/>
    </location>
</feature>
<evidence type="ECO:0000313" key="5">
    <source>
        <dbReference type="Proteomes" id="UP000253472"/>
    </source>
</evidence>
<evidence type="ECO:0000259" key="3">
    <source>
        <dbReference type="Pfam" id="PF10297"/>
    </source>
</evidence>
<feature type="domain" description="Hap4 transcription factor heteromerisation" evidence="3">
    <location>
        <begin position="11"/>
        <end position="26"/>
    </location>
</feature>
<accession>A0A367XQX3</accession>
<sequence>MIAQQPINLKTSKNWVLPPRPKPGRKHKANAKSSTTNSPSLTDLLPDYNNVTSLSNNLKLIDQENLELKSHLLSLIKEYKSLKSQVFDQQQQQESQPTSPFSIETSPSINSTSSISTSNMTSSTSLTNTTPITHKRSYYEIEMEEYLDFNHYSEDDDNDDDNDEEIFSELSRSTTTSTTSDLLYNSK</sequence>
<feature type="compositionally biased region" description="Polar residues" evidence="2">
    <location>
        <begin position="31"/>
        <end position="41"/>
    </location>
</feature>
<dbReference type="GO" id="GO:0005634">
    <property type="term" value="C:nucleus"/>
    <property type="evidence" value="ECO:0007669"/>
    <property type="project" value="InterPro"/>
</dbReference>
<dbReference type="Proteomes" id="UP000253472">
    <property type="component" value="Unassembled WGS sequence"/>
</dbReference>
<dbReference type="InterPro" id="IPR018287">
    <property type="entry name" value="Hap4_TF_heteromerisation"/>
</dbReference>
<dbReference type="STRING" id="5486.A0A367XQX3"/>
<keyword evidence="5" id="KW-1185">Reference proteome</keyword>
<evidence type="ECO:0000256" key="2">
    <source>
        <dbReference type="SAM" id="MobiDB-lite"/>
    </source>
</evidence>
<gene>
    <name evidence="4" type="ORF">Cantr_05804</name>
</gene>
<dbReference type="OrthoDB" id="5374328at2759"/>
<evidence type="ECO:0000313" key="4">
    <source>
        <dbReference type="EMBL" id="RCK55610.1"/>
    </source>
</evidence>
<dbReference type="EMBL" id="QLNQ01000029">
    <property type="protein sequence ID" value="RCK55610.1"/>
    <property type="molecule type" value="Genomic_DNA"/>
</dbReference>